<evidence type="ECO:0000256" key="1">
    <source>
        <dbReference type="ARBA" id="ARBA00023604"/>
    </source>
</evidence>
<reference evidence="2" key="1">
    <citation type="submission" date="2021-01" db="EMBL/GenBank/DDBJ databases">
        <authorList>
            <person name="Kaushik A."/>
        </authorList>
    </citation>
    <scope>NUCLEOTIDE SEQUENCE</scope>
    <source>
        <strain evidence="2">Type strain: AG8-Rh-89/</strain>
    </source>
</reference>
<accession>A0A8H3DF49</accession>
<dbReference type="EMBL" id="CAJMWZ010006814">
    <property type="protein sequence ID" value="CAE6527910.1"/>
    <property type="molecule type" value="Genomic_DNA"/>
</dbReference>
<name>A0A8H3DF49_9AGAM</name>
<proteinExistence type="inferred from homology"/>
<protein>
    <recommendedName>
        <fullName evidence="4">Methyltransferase</fullName>
    </recommendedName>
</protein>
<dbReference type="Proteomes" id="UP000663850">
    <property type="component" value="Unassembled WGS sequence"/>
</dbReference>
<organism evidence="2 3">
    <name type="scientific">Rhizoctonia solani</name>
    <dbReference type="NCBI Taxonomy" id="456999"/>
    <lineage>
        <taxon>Eukaryota</taxon>
        <taxon>Fungi</taxon>
        <taxon>Dikarya</taxon>
        <taxon>Basidiomycota</taxon>
        <taxon>Agaricomycotina</taxon>
        <taxon>Agaricomycetes</taxon>
        <taxon>Cantharellales</taxon>
        <taxon>Ceratobasidiaceae</taxon>
        <taxon>Rhizoctonia</taxon>
    </lineage>
</organism>
<dbReference type="PANTHER" id="PTHR34598:SF3">
    <property type="entry name" value="OXIDOREDUCTASE AN1597"/>
    <property type="match status" value="1"/>
</dbReference>
<evidence type="ECO:0000313" key="3">
    <source>
        <dbReference type="Proteomes" id="UP000663850"/>
    </source>
</evidence>
<gene>
    <name evidence="2" type="ORF">RDB_LOCUS126430</name>
</gene>
<dbReference type="AlphaFoldDB" id="A0A8H3DF49"/>
<evidence type="ECO:0008006" key="4">
    <source>
        <dbReference type="Google" id="ProtNLM"/>
    </source>
</evidence>
<evidence type="ECO:0000313" key="2">
    <source>
        <dbReference type="EMBL" id="CAE6527910.1"/>
    </source>
</evidence>
<dbReference type="NCBIfam" id="NF041278">
    <property type="entry name" value="CmcJ_NvfI_EfuI"/>
    <property type="match status" value="1"/>
</dbReference>
<comment type="caution">
    <text evidence="2">The sequence shown here is derived from an EMBL/GenBank/DDBJ whole genome shotgun (WGS) entry which is preliminary data.</text>
</comment>
<sequence length="237" mass="26943">MQSNYINDAREVLIQDVRGRENTFSLDTNGFEFVVHQTNETFQDDNSIKTNYYSEVKQLIKDVTGAHQVFIVAHRTRATITTQLPTFPFGASANQRSAESVTNEVKKYLGTDGERLLHGRVRFLNVWRPIGDVAHHEPLAVADWQTSSDVSKLFALTMSGDNSTDKGFDVLLSRFSPNHSWYYLRHQDPSEVLMLKFYDNNTHGASKFCLHSAFLDAQCHPDTPRRRSIEVSALVFG</sequence>
<dbReference type="PANTHER" id="PTHR34598">
    <property type="entry name" value="BLL6449 PROTEIN"/>
    <property type="match status" value="1"/>
</dbReference>
<dbReference type="GO" id="GO:0016491">
    <property type="term" value="F:oxidoreductase activity"/>
    <property type="evidence" value="ECO:0007669"/>
    <property type="project" value="InterPro"/>
</dbReference>
<dbReference type="InterPro" id="IPR044053">
    <property type="entry name" value="AsaB-like"/>
</dbReference>
<comment type="similarity">
    <text evidence="1">Belongs to the asaB hydroxylase/desaturase family.</text>
</comment>